<keyword evidence="2" id="KW-1185">Reference proteome</keyword>
<gene>
    <name evidence="1" type="ORF">AVEN_84252_1</name>
</gene>
<protein>
    <submittedName>
        <fullName evidence="1">Uncharacterized protein</fullName>
    </submittedName>
</protein>
<sequence>MDHKVYSELPFHERNIGELTASAANILRSLDWRKIVKCGTINAIDWKFNSPTAAWWGGWRERLIRIIKDLLKRVLGKAYISHEEMMTVLCDCEAIINSRPLTYI</sequence>
<dbReference type="EMBL" id="BGPR01003101">
    <property type="protein sequence ID" value="GBM83680.1"/>
    <property type="molecule type" value="Genomic_DNA"/>
</dbReference>
<name>A0A4Y2J1A0_ARAVE</name>
<dbReference type="GO" id="GO:0003676">
    <property type="term" value="F:nucleic acid binding"/>
    <property type="evidence" value="ECO:0007669"/>
    <property type="project" value="InterPro"/>
</dbReference>
<reference evidence="1 2" key="1">
    <citation type="journal article" date="2019" name="Sci. Rep.">
        <title>Orb-weaving spider Araneus ventricosus genome elucidates the spidroin gene catalogue.</title>
        <authorList>
            <person name="Kono N."/>
            <person name="Nakamura H."/>
            <person name="Ohtoshi R."/>
            <person name="Moran D.A.P."/>
            <person name="Shinohara A."/>
            <person name="Yoshida Y."/>
            <person name="Fujiwara M."/>
            <person name="Mori M."/>
            <person name="Tomita M."/>
            <person name="Arakawa K."/>
        </authorList>
    </citation>
    <scope>NUCLEOTIDE SEQUENCE [LARGE SCALE GENOMIC DNA]</scope>
</reference>
<dbReference type="PANTHER" id="PTHR47331">
    <property type="entry name" value="PHD-TYPE DOMAIN-CONTAINING PROTEIN"/>
    <property type="match status" value="1"/>
</dbReference>
<dbReference type="OrthoDB" id="6434705at2759"/>
<dbReference type="Gene3D" id="3.30.420.10">
    <property type="entry name" value="Ribonuclease H-like superfamily/Ribonuclease H"/>
    <property type="match status" value="1"/>
</dbReference>
<dbReference type="AlphaFoldDB" id="A0A4Y2J1A0"/>
<dbReference type="InterPro" id="IPR036397">
    <property type="entry name" value="RNaseH_sf"/>
</dbReference>
<evidence type="ECO:0000313" key="1">
    <source>
        <dbReference type="EMBL" id="GBM83680.1"/>
    </source>
</evidence>
<organism evidence="1 2">
    <name type="scientific">Araneus ventricosus</name>
    <name type="common">Orbweaver spider</name>
    <name type="synonym">Epeira ventricosa</name>
    <dbReference type="NCBI Taxonomy" id="182803"/>
    <lineage>
        <taxon>Eukaryota</taxon>
        <taxon>Metazoa</taxon>
        <taxon>Ecdysozoa</taxon>
        <taxon>Arthropoda</taxon>
        <taxon>Chelicerata</taxon>
        <taxon>Arachnida</taxon>
        <taxon>Araneae</taxon>
        <taxon>Araneomorphae</taxon>
        <taxon>Entelegynae</taxon>
        <taxon>Araneoidea</taxon>
        <taxon>Araneidae</taxon>
        <taxon>Araneus</taxon>
    </lineage>
</organism>
<accession>A0A4Y2J1A0</accession>
<evidence type="ECO:0000313" key="2">
    <source>
        <dbReference type="Proteomes" id="UP000499080"/>
    </source>
</evidence>
<proteinExistence type="predicted"/>
<comment type="caution">
    <text evidence="1">The sequence shown here is derived from an EMBL/GenBank/DDBJ whole genome shotgun (WGS) entry which is preliminary data.</text>
</comment>
<dbReference type="Proteomes" id="UP000499080">
    <property type="component" value="Unassembled WGS sequence"/>
</dbReference>